<comment type="caution">
    <text evidence="1">The sequence shown here is derived from an EMBL/GenBank/DDBJ whole genome shotgun (WGS) entry which is preliminary data.</text>
</comment>
<sequence length="131" mass="15107">MLARKKKKMTKAQILKELGIERPRKPRLNRKKLALEISSLREERPTKVYLSGQCFAYAQASIFGKIRSRIENGNGAITDEELGFLKAILMVRNLHYLLDNKDEVTHGEIYDVMEDAWNGKITENEVILCEN</sequence>
<evidence type="ECO:0000313" key="3">
    <source>
        <dbReference type="Proteomes" id="UP000002754"/>
    </source>
</evidence>
<dbReference type="STRING" id="1218173.BALCAV_0213570"/>
<dbReference type="Proteomes" id="UP000002754">
    <property type="component" value="Unassembled WGS sequence"/>
</dbReference>
<dbReference type="AlphaFoldDB" id="A0A094YTQ1"/>
<dbReference type="Proteomes" id="UP000297014">
    <property type="component" value="Unassembled WGS sequence"/>
</dbReference>
<organism evidence="1 3">
    <name type="scientific">Alkalihalobacillus alcalophilus ATCC 27647 = CGMCC 1.3604</name>
    <dbReference type="NCBI Taxonomy" id="1218173"/>
    <lineage>
        <taxon>Bacteria</taxon>
        <taxon>Bacillati</taxon>
        <taxon>Bacillota</taxon>
        <taxon>Bacilli</taxon>
        <taxon>Bacillales</taxon>
        <taxon>Bacillaceae</taxon>
        <taxon>Alkalihalobacillus</taxon>
    </lineage>
</organism>
<name>A0A094YTQ1_ALKAL</name>
<keyword evidence="3" id="KW-1185">Reference proteome</keyword>
<proteinExistence type="predicted"/>
<protein>
    <submittedName>
        <fullName evidence="1">Uncharacterized protein</fullName>
    </submittedName>
</protein>
<accession>A0A094YTQ1</accession>
<dbReference type="EMBL" id="ALPT02000044">
    <property type="protein sequence ID" value="KGA96847.1"/>
    <property type="molecule type" value="Genomic_DNA"/>
</dbReference>
<gene>
    <name evidence="2" type="ORF">AJ85_05780</name>
    <name evidence="1" type="ORF">BALCAV_0213570</name>
</gene>
<reference evidence="1 3" key="1">
    <citation type="journal article" date="2014" name="Genome Announc.">
        <title>Draft Genome Sequence of Bacillus alcalophilus AV1934, a Classic Alkaliphile Isolated from Human Feces in 1934.</title>
        <authorList>
            <person name="Attie O."/>
            <person name="Jayaprakash A."/>
            <person name="Shah H."/>
            <person name="Paulsen I.T."/>
            <person name="Morino M."/>
            <person name="Takahashi Y."/>
            <person name="Narumi I."/>
            <person name="Sachidanandam R."/>
            <person name="Satoh K."/>
            <person name="Ito M."/>
            <person name="Krulwich T.A."/>
        </authorList>
    </citation>
    <scope>NUCLEOTIDE SEQUENCE [LARGE SCALE GENOMIC DNA]</scope>
    <source>
        <strain evidence="1 3">AV1934</strain>
    </source>
</reference>
<evidence type="ECO:0000313" key="2">
    <source>
        <dbReference type="EMBL" id="THG91333.1"/>
    </source>
</evidence>
<evidence type="ECO:0000313" key="1">
    <source>
        <dbReference type="EMBL" id="KGA96847.1"/>
    </source>
</evidence>
<dbReference type="EMBL" id="JALP01000078">
    <property type="protein sequence ID" value="THG91333.1"/>
    <property type="molecule type" value="Genomic_DNA"/>
</dbReference>
<evidence type="ECO:0000313" key="4">
    <source>
        <dbReference type="Proteomes" id="UP000297014"/>
    </source>
</evidence>
<reference evidence="2 4" key="2">
    <citation type="submission" date="2014-01" db="EMBL/GenBank/DDBJ databases">
        <title>Draft genome sequencing of Bacillus alcalophilus CGMCC 1.3604.</title>
        <authorList>
            <person name="Yang J."/>
            <person name="Diao L."/>
            <person name="Yang S."/>
        </authorList>
    </citation>
    <scope>NUCLEOTIDE SEQUENCE [LARGE SCALE GENOMIC DNA]</scope>
    <source>
        <strain evidence="2 4">CGMCC 1.3604</strain>
    </source>
</reference>